<dbReference type="InterPro" id="IPR036179">
    <property type="entry name" value="Ig-like_dom_sf"/>
</dbReference>
<dbReference type="PROSITE" id="PS50835">
    <property type="entry name" value="IG_LIKE"/>
    <property type="match status" value="2"/>
</dbReference>
<evidence type="ECO:0000256" key="2">
    <source>
        <dbReference type="ARBA" id="ARBA00023136"/>
    </source>
</evidence>
<dbReference type="Pfam" id="PF13927">
    <property type="entry name" value="Ig_3"/>
    <property type="match status" value="1"/>
</dbReference>
<comment type="subcellular location">
    <subcellularLocation>
        <location evidence="1">Membrane</location>
        <topology evidence="1">Single-pass type I membrane protein</topology>
    </subcellularLocation>
</comment>
<keyword evidence="2 6" id="KW-0472">Membrane</keyword>
<dbReference type="EMBL" id="JAIWYP010000007">
    <property type="protein sequence ID" value="KAH3796797.1"/>
    <property type="molecule type" value="Genomic_DNA"/>
</dbReference>
<dbReference type="InterPro" id="IPR013783">
    <property type="entry name" value="Ig-like_fold"/>
</dbReference>
<feature type="signal peptide" evidence="7">
    <location>
        <begin position="1"/>
        <end position="17"/>
    </location>
</feature>
<evidence type="ECO:0000256" key="4">
    <source>
        <dbReference type="ARBA" id="ARBA00023180"/>
    </source>
</evidence>
<keyword evidence="3" id="KW-1015">Disulfide bond</keyword>
<evidence type="ECO:0000256" key="7">
    <source>
        <dbReference type="SAM" id="SignalP"/>
    </source>
</evidence>
<evidence type="ECO:0000256" key="1">
    <source>
        <dbReference type="ARBA" id="ARBA00004479"/>
    </source>
</evidence>
<dbReference type="InterPro" id="IPR013162">
    <property type="entry name" value="CD80_C2-set"/>
</dbReference>
<dbReference type="Proteomes" id="UP000828390">
    <property type="component" value="Unassembled WGS sequence"/>
</dbReference>
<name>A0A9D4FEH4_DREPO</name>
<evidence type="ECO:0000256" key="3">
    <source>
        <dbReference type="ARBA" id="ARBA00023157"/>
    </source>
</evidence>
<dbReference type="InterPro" id="IPR003599">
    <property type="entry name" value="Ig_sub"/>
</dbReference>
<protein>
    <recommendedName>
        <fullName evidence="8">Ig-like domain-containing protein</fullName>
    </recommendedName>
</protein>
<comment type="caution">
    <text evidence="9">The sequence shown here is derived from an EMBL/GenBank/DDBJ whole genome shotgun (WGS) entry which is preliminary data.</text>
</comment>
<keyword evidence="4" id="KW-0325">Glycoprotein</keyword>
<dbReference type="InterPro" id="IPR003598">
    <property type="entry name" value="Ig_sub2"/>
</dbReference>
<evidence type="ECO:0000259" key="8">
    <source>
        <dbReference type="PROSITE" id="PS50835"/>
    </source>
</evidence>
<keyword evidence="6" id="KW-1133">Transmembrane helix</keyword>
<organism evidence="9 10">
    <name type="scientific">Dreissena polymorpha</name>
    <name type="common">Zebra mussel</name>
    <name type="synonym">Mytilus polymorpha</name>
    <dbReference type="NCBI Taxonomy" id="45954"/>
    <lineage>
        <taxon>Eukaryota</taxon>
        <taxon>Metazoa</taxon>
        <taxon>Spiralia</taxon>
        <taxon>Lophotrochozoa</taxon>
        <taxon>Mollusca</taxon>
        <taxon>Bivalvia</taxon>
        <taxon>Autobranchia</taxon>
        <taxon>Heteroconchia</taxon>
        <taxon>Euheterodonta</taxon>
        <taxon>Imparidentia</taxon>
        <taxon>Neoheterodontei</taxon>
        <taxon>Myida</taxon>
        <taxon>Dreissenoidea</taxon>
        <taxon>Dreissenidae</taxon>
        <taxon>Dreissena</taxon>
    </lineage>
</organism>
<dbReference type="Pfam" id="PF08205">
    <property type="entry name" value="C2-set_2"/>
    <property type="match status" value="1"/>
</dbReference>
<proteinExistence type="predicted"/>
<evidence type="ECO:0000256" key="6">
    <source>
        <dbReference type="SAM" id="Phobius"/>
    </source>
</evidence>
<dbReference type="InterPro" id="IPR051275">
    <property type="entry name" value="Cell_adhesion_signaling"/>
</dbReference>
<reference evidence="9" key="1">
    <citation type="journal article" date="2019" name="bioRxiv">
        <title>The Genome of the Zebra Mussel, Dreissena polymorpha: A Resource for Invasive Species Research.</title>
        <authorList>
            <person name="McCartney M.A."/>
            <person name="Auch B."/>
            <person name="Kono T."/>
            <person name="Mallez S."/>
            <person name="Zhang Y."/>
            <person name="Obille A."/>
            <person name="Becker A."/>
            <person name="Abrahante J.E."/>
            <person name="Garbe J."/>
            <person name="Badalamenti J.P."/>
            <person name="Herman A."/>
            <person name="Mangelson H."/>
            <person name="Liachko I."/>
            <person name="Sullivan S."/>
            <person name="Sone E.D."/>
            <person name="Koren S."/>
            <person name="Silverstein K.A.T."/>
            <person name="Beckman K.B."/>
            <person name="Gohl D.M."/>
        </authorList>
    </citation>
    <scope>NUCLEOTIDE SEQUENCE</scope>
    <source>
        <strain evidence="9">Duluth1</strain>
        <tissue evidence="9">Whole animal</tissue>
    </source>
</reference>
<dbReference type="Gene3D" id="2.60.40.10">
    <property type="entry name" value="Immunoglobulins"/>
    <property type="match status" value="2"/>
</dbReference>
<reference evidence="9" key="2">
    <citation type="submission" date="2020-11" db="EMBL/GenBank/DDBJ databases">
        <authorList>
            <person name="McCartney M.A."/>
            <person name="Auch B."/>
            <person name="Kono T."/>
            <person name="Mallez S."/>
            <person name="Becker A."/>
            <person name="Gohl D.M."/>
            <person name="Silverstein K.A.T."/>
            <person name="Koren S."/>
            <person name="Bechman K.B."/>
            <person name="Herman A."/>
            <person name="Abrahante J.E."/>
            <person name="Garbe J."/>
        </authorList>
    </citation>
    <scope>NUCLEOTIDE SEQUENCE</scope>
    <source>
        <strain evidence="9">Duluth1</strain>
        <tissue evidence="9">Whole animal</tissue>
    </source>
</reference>
<keyword evidence="5" id="KW-0393">Immunoglobulin domain</keyword>
<dbReference type="AlphaFoldDB" id="A0A9D4FEH4"/>
<dbReference type="InterPro" id="IPR007110">
    <property type="entry name" value="Ig-like_dom"/>
</dbReference>
<accession>A0A9D4FEH4</accession>
<keyword evidence="10" id="KW-1185">Reference proteome</keyword>
<dbReference type="SMART" id="SM00409">
    <property type="entry name" value="IG"/>
    <property type="match status" value="3"/>
</dbReference>
<dbReference type="SUPFAM" id="SSF48726">
    <property type="entry name" value="Immunoglobulin"/>
    <property type="match status" value="2"/>
</dbReference>
<evidence type="ECO:0000313" key="10">
    <source>
        <dbReference type="Proteomes" id="UP000828390"/>
    </source>
</evidence>
<dbReference type="OrthoDB" id="6431884at2759"/>
<keyword evidence="7" id="KW-0732">Signal</keyword>
<feature type="domain" description="Ig-like" evidence="8">
    <location>
        <begin position="136"/>
        <end position="230"/>
    </location>
</feature>
<gene>
    <name evidence="9" type="ORF">DPMN_150368</name>
</gene>
<feature type="domain" description="Ig-like" evidence="8">
    <location>
        <begin position="237"/>
        <end position="318"/>
    </location>
</feature>
<dbReference type="SMART" id="SM00408">
    <property type="entry name" value="IGc2"/>
    <property type="match status" value="2"/>
</dbReference>
<feature type="transmembrane region" description="Helical" evidence="6">
    <location>
        <begin position="336"/>
        <end position="361"/>
    </location>
</feature>
<keyword evidence="6" id="KW-0812">Transmembrane</keyword>
<evidence type="ECO:0000313" key="9">
    <source>
        <dbReference type="EMBL" id="KAH3796797.1"/>
    </source>
</evidence>
<feature type="chain" id="PRO_5038963650" description="Ig-like domain-containing protein" evidence="7">
    <location>
        <begin position="18"/>
        <end position="390"/>
    </location>
</feature>
<dbReference type="GO" id="GO:0016020">
    <property type="term" value="C:membrane"/>
    <property type="evidence" value="ECO:0007669"/>
    <property type="project" value="UniProtKB-SubCell"/>
</dbReference>
<sequence>MWLRLHSFLWILSFAAALVTLFMDKAIVRVGDPLVMRCHLSESGNSVHLLTSETGIYIERVTMSINITECNFLLQSPTMDCDCHNDLEYVCTILSVAANDAVGSWKCEVEIKGVTYSSNHIQIVLAQLVNWVTITPNITILSVIEGSYVQFNCQTSPGVPAPTVRWFKAENKSGIPPMEFTDGSQISIHPNISGTSSLLQIIPSRNDSGIVIYCKAMNTFTEVESRRRVGMNVLYGHKVQKMNDQKVQEGSRFQFDCPITPGNPSNTSVIWKRDNSSAQWTSKTLTLMSVNVSDADVYTCIASNVLLPTIGGSQSRIDSGSFRLEVIPLKDLEPPYTGAIVGGIISGVILINIITVLVCLLNKHCLLYKRIRKKNATVHCETENKEHTSD</sequence>
<evidence type="ECO:0000256" key="5">
    <source>
        <dbReference type="ARBA" id="ARBA00023319"/>
    </source>
</evidence>
<dbReference type="PANTHER" id="PTHR11640">
    <property type="entry name" value="NEPHRIN"/>
    <property type="match status" value="1"/>
</dbReference>